<name>A0A848H1X6_9BURK</name>
<dbReference type="EMBL" id="JABBFX010000001">
    <property type="protein sequence ID" value="NML44477.1"/>
    <property type="molecule type" value="Genomic_DNA"/>
</dbReference>
<accession>A0A848H1X6</accession>
<keyword evidence="3" id="KW-1185">Reference proteome</keyword>
<evidence type="ECO:0000256" key="1">
    <source>
        <dbReference type="SAM" id="Phobius"/>
    </source>
</evidence>
<keyword evidence="1" id="KW-0812">Transmembrane</keyword>
<keyword evidence="1" id="KW-0472">Membrane</keyword>
<evidence type="ECO:0000313" key="3">
    <source>
        <dbReference type="Proteomes" id="UP000541185"/>
    </source>
</evidence>
<proteinExistence type="predicted"/>
<dbReference type="Proteomes" id="UP000541185">
    <property type="component" value="Unassembled WGS sequence"/>
</dbReference>
<sequence>MKPLLSRFWRRAVRAIGYSGPAALLLLLVALGVALWLPRLHRELQRTQAEVSDRTARLRTHGAVPLREPSGEERLAQYIEGFPLPTQMAADLGAIYASAGRNRLDLPKGDYQLKAEPGSPFVTYVVTLPVHAEYAPVKAFAANVLLELPHASLDELRLSRDSAQGEVLDAVVRFTLVYRSR</sequence>
<gene>
    <name evidence="2" type="ORF">HHL11_11995</name>
</gene>
<protein>
    <recommendedName>
        <fullName evidence="4">Pilus assembly protein PilO</fullName>
    </recommendedName>
</protein>
<comment type="caution">
    <text evidence="2">The sequence shown here is derived from an EMBL/GenBank/DDBJ whole genome shotgun (WGS) entry which is preliminary data.</text>
</comment>
<feature type="transmembrane region" description="Helical" evidence="1">
    <location>
        <begin position="15"/>
        <end position="37"/>
    </location>
</feature>
<reference evidence="2 3" key="1">
    <citation type="submission" date="2020-04" db="EMBL/GenBank/DDBJ databases">
        <title>Ramlibacter sp. G-1-2-2 isolated from soil.</title>
        <authorList>
            <person name="Dahal R.H."/>
        </authorList>
    </citation>
    <scope>NUCLEOTIDE SEQUENCE [LARGE SCALE GENOMIC DNA]</scope>
    <source>
        <strain evidence="2 3">G-1-2-2</strain>
    </source>
</reference>
<evidence type="ECO:0000313" key="2">
    <source>
        <dbReference type="EMBL" id="NML44477.1"/>
    </source>
</evidence>
<keyword evidence="1" id="KW-1133">Transmembrane helix</keyword>
<dbReference type="AlphaFoldDB" id="A0A848H1X6"/>
<evidence type="ECO:0008006" key="4">
    <source>
        <dbReference type="Google" id="ProtNLM"/>
    </source>
</evidence>
<dbReference type="RefSeq" id="WP_169418599.1">
    <property type="nucleotide sequence ID" value="NZ_JABBFX010000001.1"/>
</dbReference>
<organism evidence="2 3">
    <name type="scientific">Ramlibacter agri</name>
    <dbReference type="NCBI Taxonomy" id="2728837"/>
    <lineage>
        <taxon>Bacteria</taxon>
        <taxon>Pseudomonadati</taxon>
        <taxon>Pseudomonadota</taxon>
        <taxon>Betaproteobacteria</taxon>
        <taxon>Burkholderiales</taxon>
        <taxon>Comamonadaceae</taxon>
        <taxon>Ramlibacter</taxon>
    </lineage>
</organism>